<dbReference type="EMBL" id="CAJRAF010000002">
    <property type="protein sequence ID" value="CAG5012935.1"/>
    <property type="molecule type" value="Genomic_DNA"/>
</dbReference>
<dbReference type="InterPro" id="IPR010496">
    <property type="entry name" value="AL/BT2_dom"/>
</dbReference>
<evidence type="ECO:0000313" key="4">
    <source>
        <dbReference type="EMBL" id="CAG5012935.1"/>
    </source>
</evidence>
<evidence type="ECO:0000256" key="1">
    <source>
        <dbReference type="SAM" id="SignalP"/>
    </source>
</evidence>
<evidence type="ECO:0000259" key="2">
    <source>
        <dbReference type="Pfam" id="PF06439"/>
    </source>
</evidence>
<proteinExistence type="predicted"/>
<dbReference type="Gene3D" id="2.60.120.560">
    <property type="entry name" value="Exo-inulinase, domain 1"/>
    <property type="match status" value="1"/>
</dbReference>
<protein>
    <recommendedName>
        <fullName evidence="6">DUF1080 domain-containing protein</fullName>
    </recommendedName>
</protein>
<dbReference type="SUPFAM" id="SSF52266">
    <property type="entry name" value="SGNH hydrolase"/>
    <property type="match status" value="1"/>
</dbReference>
<feature type="domain" description="3-keto-alpha-glucoside-1,2-lyase/3-keto-2-hydroxy-glucal hydratase" evidence="2">
    <location>
        <begin position="42"/>
        <end position="208"/>
    </location>
</feature>
<dbReference type="Proteomes" id="UP000680038">
    <property type="component" value="Unassembled WGS sequence"/>
</dbReference>
<name>A0A916JGV7_9BACT</name>
<comment type="caution">
    <text evidence="4">The sequence shown here is derived from an EMBL/GenBank/DDBJ whole genome shotgun (WGS) entry which is preliminary data.</text>
</comment>
<dbReference type="AlphaFoldDB" id="A0A916JGV7"/>
<dbReference type="GO" id="GO:0016788">
    <property type="term" value="F:hydrolase activity, acting on ester bonds"/>
    <property type="evidence" value="ECO:0007669"/>
    <property type="project" value="UniProtKB-ARBA"/>
</dbReference>
<keyword evidence="1" id="KW-0732">Signal</keyword>
<reference evidence="4" key="1">
    <citation type="submission" date="2021-04" db="EMBL/GenBank/DDBJ databases">
        <authorList>
            <person name="Rodrigo-Torres L."/>
            <person name="Arahal R. D."/>
            <person name="Lucena T."/>
        </authorList>
    </citation>
    <scope>NUCLEOTIDE SEQUENCE</scope>
    <source>
        <strain evidence="4">CECT 9275</strain>
    </source>
</reference>
<evidence type="ECO:0000313" key="5">
    <source>
        <dbReference type="Proteomes" id="UP000680038"/>
    </source>
</evidence>
<dbReference type="PANTHER" id="PTHR14209">
    <property type="entry name" value="ISOAMYL ACETATE-HYDROLYZING ESTERASE 1"/>
    <property type="match status" value="1"/>
</dbReference>
<accession>A0A916JGV7</accession>
<evidence type="ECO:0000259" key="3">
    <source>
        <dbReference type="Pfam" id="PF13472"/>
    </source>
</evidence>
<feature type="domain" description="SGNH hydrolase-type esterase" evidence="3">
    <location>
        <begin position="269"/>
        <end position="430"/>
    </location>
</feature>
<evidence type="ECO:0008006" key="6">
    <source>
        <dbReference type="Google" id="ProtNLM"/>
    </source>
</evidence>
<dbReference type="PANTHER" id="PTHR14209:SF19">
    <property type="entry name" value="ISOAMYL ACETATE-HYDROLYZING ESTERASE 1 HOMOLOG"/>
    <property type="match status" value="1"/>
</dbReference>
<dbReference type="InterPro" id="IPR045136">
    <property type="entry name" value="Iah1-like"/>
</dbReference>
<dbReference type="Gene3D" id="3.40.50.1110">
    <property type="entry name" value="SGNH hydrolase"/>
    <property type="match status" value="1"/>
</dbReference>
<dbReference type="Pfam" id="PF13472">
    <property type="entry name" value="Lipase_GDSL_2"/>
    <property type="match status" value="1"/>
</dbReference>
<dbReference type="InterPro" id="IPR036514">
    <property type="entry name" value="SGNH_hydro_sf"/>
</dbReference>
<dbReference type="Pfam" id="PF06439">
    <property type="entry name" value="3keto-disac_hyd"/>
    <property type="match status" value="1"/>
</dbReference>
<sequence>MRLLYLRFTKAIFCRPVKTLQTLLLLLSMTPMYAQPTTDNRFFNGKSLNGWTASDLTLWSVQDGVIIGKATKKVGKNQFLWSEVKVADFYLSIDVQLGPNDRNAGIQFRSQKVNAYGQARGYQADMGKDVWGRLYHEHGRGKLFWSDRGEKAVKPGQWNHYEILASGDRIWTAINGKIAVAVRDKGGDTSGYIALQIHSGDPQTVRYKIKKLVHNPVISLAGLGESALNEMLEEPLDKRLGSTPLHFSSADPIVFAGGTNIANMRKDAYLETMLLAGNPQLKLKLRNLGWDGDTVYEQFRDVGFGSWSSSIDSLGAGTVFVQFGQTESLEGMGRLESFVSAYKNLLNTIRHDKRRIFLLSPTPFEPDKLSHTTENPLAAAPLEKYVEAVRDLAALLGIGFVDVYHPLQKSALAGTLTTNGIHLTAEGQRLMASAILRELKLPDDYTEKLEPLRDEILRKNILWFNYWRPGNWAFLYGDRMTVPFSHDWTDKSKRIFPEEMKLFENLMKDAENRIYTEQTKLVRAY</sequence>
<keyword evidence="5" id="KW-1185">Reference proteome</keyword>
<gene>
    <name evidence="4" type="ORF">DYBT9275_05287</name>
</gene>
<dbReference type="InterPro" id="IPR013830">
    <property type="entry name" value="SGNH_hydro"/>
</dbReference>
<dbReference type="RefSeq" id="WP_215241506.1">
    <property type="nucleotide sequence ID" value="NZ_CAJRAF010000002.1"/>
</dbReference>
<organism evidence="4 5">
    <name type="scientific">Dyadobacter helix</name>
    <dbReference type="NCBI Taxonomy" id="2822344"/>
    <lineage>
        <taxon>Bacteria</taxon>
        <taxon>Pseudomonadati</taxon>
        <taxon>Bacteroidota</taxon>
        <taxon>Cytophagia</taxon>
        <taxon>Cytophagales</taxon>
        <taxon>Spirosomataceae</taxon>
        <taxon>Dyadobacter</taxon>
    </lineage>
</organism>
<feature type="chain" id="PRO_5036834510" description="DUF1080 domain-containing protein" evidence="1">
    <location>
        <begin position="35"/>
        <end position="525"/>
    </location>
</feature>
<feature type="signal peptide" evidence="1">
    <location>
        <begin position="1"/>
        <end position="34"/>
    </location>
</feature>